<dbReference type="Gramene" id="TraesCS2B02G170000.2">
    <property type="protein sequence ID" value="TraesCS2B02G170000.2"/>
    <property type="gene ID" value="TraesCS2B02G170000"/>
</dbReference>
<feature type="compositionally biased region" description="Pro residues" evidence="1">
    <location>
        <begin position="51"/>
        <end position="62"/>
    </location>
</feature>
<feature type="compositionally biased region" description="Basic and acidic residues" evidence="1">
    <location>
        <begin position="367"/>
        <end position="384"/>
    </location>
</feature>
<sequence>MASSGLAVPEEATRKAPAKAPLFAHGSAPRPCLWERYAFRLLSPPALLQAPPSPVATHPIPPARARTEAGNGELGASLPPPPPRRRPRRRRGGLGGAPARHPHFAPVPPGAGAGNRQRQQRQERHGVPSQRDVPPRQAPLRRRAHGLRVPALRRSGRTRRRVRPRALLRVRHAVPVPRVPGRRGQEARRRLRRPRPARRRLDGRLLRVLRRREPLLAQLRRLPRARHLRRRRAHHKHLLRAAEPRRPGLAHGAGGGHQRGDAGGRGLDGRGERLQQEQHGARSGAVRAGPHAGGVRLVRPVLGAGGGDLRVVLVPPVVGAGGGHLLLGPRRVARRRGGRRRRLRLLPALRRRRRHRHCAGAGAPAQKAREVHERSPLLDRGVRDGRRRAGRGTFLRAD</sequence>
<proteinExistence type="predicted"/>
<protein>
    <submittedName>
        <fullName evidence="2">Uncharacterized protein</fullName>
    </submittedName>
</protein>
<dbReference type="EnsemblPlants" id="TraesCS2B02G170000.2">
    <property type="protein sequence ID" value="TraesCS2B02G170000.2"/>
    <property type="gene ID" value="TraesCS2B02G170000"/>
</dbReference>
<feature type="compositionally biased region" description="Basic and acidic residues" evidence="1">
    <location>
        <begin position="258"/>
        <end position="280"/>
    </location>
</feature>
<feature type="compositionally biased region" description="Basic residues" evidence="1">
    <location>
        <begin position="83"/>
        <end position="92"/>
    </location>
</feature>
<feature type="compositionally biased region" description="Basic residues" evidence="1">
    <location>
        <begin position="229"/>
        <end position="239"/>
    </location>
</feature>
<dbReference type="SMR" id="A0A3B6C1P1"/>
<organism evidence="2">
    <name type="scientific">Triticum aestivum</name>
    <name type="common">Wheat</name>
    <dbReference type="NCBI Taxonomy" id="4565"/>
    <lineage>
        <taxon>Eukaryota</taxon>
        <taxon>Viridiplantae</taxon>
        <taxon>Streptophyta</taxon>
        <taxon>Embryophyta</taxon>
        <taxon>Tracheophyta</taxon>
        <taxon>Spermatophyta</taxon>
        <taxon>Magnoliopsida</taxon>
        <taxon>Liliopsida</taxon>
        <taxon>Poales</taxon>
        <taxon>Poaceae</taxon>
        <taxon>BOP clade</taxon>
        <taxon>Pooideae</taxon>
        <taxon>Triticodae</taxon>
        <taxon>Triticeae</taxon>
        <taxon>Triticinae</taxon>
        <taxon>Triticum</taxon>
    </lineage>
</organism>
<accession>A0A3B6C1P1</accession>
<name>A0A3B6C1P1_WHEAT</name>
<reference evidence="2" key="2">
    <citation type="submission" date="2018-10" db="UniProtKB">
        <authorList>
            <consortium name="EnsemblPlants"/>
        </authorList>
    </citation>
    <scope>IDENTIFICATION</scope>
</reference>
<feature type="region of interest" description="Disordered" evidence="1">
    <location>
        <begin position="356"/>
        <end position="398"/>
    </location>
</feature>
<evidence type="ECO:0000313" key="2">
    <source>
        <dbReference type="EnsemblPlants" id="TraesCS2B02G170000.2"/>
    </source>
</evidence>
<feature type="region of interest" description="Disordered" evidence="1">
    <location>
        <begin position="46"/>
        <end position="146"/>
    </location>
</feature>
<feature type="region of interest" description="Disordered" evidence="1">
    <location>
        <begin position="1"/>
        <end position="27"/>
    </location>
</feature>
<keyword evidence="3" id="KW-1185">Reference proteome</keyword>
<dbReference type="Gramene" id="TraesCS2B03G0414600.1">
    <property type="protein sequence ID" value="TraesCS2B03G0414600.1.CDS"/>
    <property type="gene ID" value="TraesCS2B03G0414600"/>
</dbReference>
<dbReference type="OMA" id="ICSHITH"/>
<evidence type="ECO:0000313" key="3">
    <source>
        <dbReference type="Proteomes" id="UP000019116"/>
    </source>
</evidence>
<dbReference type="AlphaFoldDB" id="A0A3B6C1P1"/>
<feature type="region of interest" description="Disordered" evidence="1">
    <location>
        <begin position="229"/>
        <end position="291"/>
    </location>
</feature>
<reference evidence="2" key="1">
    <citation type="submission" date="2018-08" db="EMBL/GenBank/DDBJ databases">
        <authorList>
            <person name="Rossello M."/>
        </authorList>
    </citation>
    <scope>NUCLEOTIDE SEQUENCE [LARGE SCALE GENOMIC DNA]</scope>
    <source>
        <strain evidence="2">cv. Chinese Spring</strain>
    </source>
</reference>
<evidence type="ECO:0000256" key="1">
    <source>
        <dbReference type="SAM" id="MobiDB-lite"/>
    </source>
</evidence>
<dbReference type="Proteomes" id="UP000019116">
    <property type="component" value="Chromosome 2B"/>
</dbReference>